<feature type="compositionally biased region" description="Polar residues" evidence="3">
    <location>
        <begin position="1"/>
        <end position="48"/>
    </location>
</feature>
<gene>
    <name evidence="5" type="ORF">ILEXP_LOCUS13219</name>
</gene>
<evidence type="ECO:0000313" key="6">
    <source>
        <dbReference type="Proteomes" id="UP001642360"/>
    </source>
</evidence>
<dbReference type="AlphaFoldDB" id="A0ABC8RPC6"/>
<feature type="region of interest" description="Disordered" evidence="3">
    <location>
        <begin position="1"/>
        <end position="56"/>
    </location>
</feature>
<feature type="domain" description="Beta-ketoacyl synthase-like N-terminal" evidence="4">
    <location>
        <begin position="57"/>
        <end position="274"/>
    </location>
</feature>
<name>A0ABC8RPC6_9AQUA</name>
<dbReference type="InterPro" id="IPR000794">
    <property type="entry name" value="Beta-ketoacyl_synthase"/>
</dbReference>
<evidence type="ECO:0000256" key="1">
    <source>
        <dbReference type="ARBA" id="ARBA00013191"/>
    </source>
</evidence>
<accession>A0ABC8RPC6</accession>
<dbReference type="PROSITE" id="PS00606">
    <property type="entry name" value="KS3_1"/>
    <property type="match status" value="1"/>
</dbReference>
<dbReference type="GO" id="GO:0004315">
    <property type="term" value="F:3-oxoacyl-[acyl-carrier-protein] synthase activity"/>
    <property type="evidence" value="ECO:0007669"/>
    <property type="project" value="UniProtKB-EC"/>
</dbReference>
<dbReference type="Proteomes" id="UP001642360">
    <property type="component" value="Unassembled WGS sequence"/>
</dbReference>
<dbReference type="EC" id="2.3.1.41" evidence="1"/>
<evidence type="ECO:0000259" key="4">
    <source>
        <dbReference type="Pfam" id="PF00109"/>
    </source>
</evidence>
<dbReference type="Pfam" id="PF00109">
    <property type="entry name" value="ketoacyl-synt"/>
    <property type="match status" value="1"/>
</dbReference>
<organism evidence="5 6">
    <name type="scientific">Ilex paraguariensis</name>
    <name type="common">yerba mate</name>
    <dbReference type="NCBI Taxonomy" id="185542"/>
    <lineage>
        <taxon>Eukaryota</taxon>
        <taxon>Viridiplantae</taxon>
        <taxon>Streptophyta</taxon>
        <taxon>Embryophyta</taxon>
        <taxon>Tracheophyta</taxon>
        <taxon>Spermatophyta</taxon>
        <taxon>Magnoliopsida</taxon>
        <taxon>eudicotyledons</taxon>
        <taxon>Gunneridae</taxon>
        <taxon>Pentapetalae</taxon>
        <taxon>asterids</taxon>
        <taxon>campanulids</taxon>
        <taxon>Aquifoliales</taxon>
        <taxon>Aquifoliaceae</taxon>
        <taxon>Ilex</taxon>
    </lineage>
</organism>
<reference evidence="5 6" key="1">
    <citation type="submission" date="2024-02" db="EMBL/GenBank/DDBJ databases">
        <authorList>
            <person name="Vignale AGUSTIN F."/>
            <person name="Sosa J E."/>
            <person name="Modenutti C."/>
        </authorList>
    </citation>
    <scope>NUCLEOTIDE SEQUENCE [LARGE SCALE GENOMIC DNA]</scope>
</reference>
<evidence type="ECO:0000256" key="2">
    <source>
        <dbReference type="ARBA" id="ARBA00022679"/>
    </source>
</evidence>
<comment type="caution">
    <text evidence="5">The sequence shown here is derived from an EMBL/GenBank/DDBJ whole genome shotgun (WGS) entry which is preliminary data.</text>
</comment>
<keyword evidence="6" id="KW-1185">Reference proteome</keyword>
<evidence type="ECO:0000313" key="5">
    <source>
        <dbReference type="EMBL" id="CAK9145410.1"/>
    </source>
</evidence>
<dbReference type="PANTHER" id="PTHR11712:SF336">
    <property type="entry name" value="3-OXOACYL-[ACYL-CARRIER-PROTEIN] SYNTHASE, MITOCHONDRIAL"/>
    <property type="match status" value="1"/>
</dbReference>
<dbReference type="PANTHER" id="PTHR11712">
    <property type="entry name" value="POLYKETIDE SYNTHASE-RELATED"/>
    <property type="match status" value="1"/>
</dbReference>
<dbReference type="Gene3D" id="3.40.47.10">
    <property type="match status" value="1"/>
</dbReference>
<evidence type="ECO:0000256" key="3">
    <source>
        <dbReference type="SAM" id="MobiDB-lite"/>
    </source>
</evidence>
<keyword evidence="2" id="KW-0808">Transferase</keyword>
<dbReference type="EMBL" id="CAUOFW020001486">
    <property type="protein sequence ID" value="CAK9145410.1"/>
    <property type="molecule type" value="Genomic_DNA"/>
</dbReference>
<dbReference type="InterPro" id="IPR016039">
    <property type="entry name" value="Thiolase-like"/>
</dbReference>
<dbReference type="InterPro" id="IPR018201">
    <property type="entry name" value="Ketoacyl_synth_AS"/>
</dbReference>
<dbReference type="GO" id="GO:0006633">
    <property type="term" value="P:fatty acid biosynthetic process"/>
    <property type="evidence" value="ECO:0007669"/>
    <property type="project" value="UniProtKB-ARBA"/>
</dbReference>
<dbReference type="InterPro" id="IPR014030">
    <property type="entry name" value="Ketoacyl_synth_N"/>
</dbReference>
<proteinExistence type="predicted"/>
<protein>
    <recommendedName>
        <fullName evidence="1">beta-ketoacyl-[acyl-carrier-protein] synthase I</fullName>
        <ecNumber evidence="1">2.3.1.41</ecNumber>
    </recommendedName>
</protein>
<sequence>MQSLRSPSLRASSVNPLRKQSPNITTTASTTRRVSFISASTQPITTSPPKREKDSKKRVVITGMGVVSVFGNDVDTYYDKLLSGQSGISPIDRFDASEYPTRVAGQIRGFSSDGYINGKNDRRLDCAGKLGSKWHFLLLKKQNTDEGRWTKDSLSGDLIAKDRVGGLVGTGIGGLKVYSEGRDTLKERGHRKMTPFYVPYTITNTGSALLAIDLGFMGPNYSMSTACATANKCFYAAANHIRQGEADVMIAGGTEAAILPIGLGGFVACRALSQK</sequence>
<dbReference type="SUPFAM" id="SSF53901">
    <property type="entry name" value="Thiolase-like"/>
    <property type="match status" value="1"/>
</dbReference>